<evidence type="ECO:0000313" key="1">
    <source>
        <dbReference type="EMBL" id="GBO20685.1"/>
    </source>
</evidence>
<keyword evidence="3" id="KW-1185">Reference proteome</keyword>
<evidence type="ECO:0000313" key="2">
    <source>
        <dbReference type="EMBL" id="GBO20712.1"/>
    </source>
</evidence>
<accession>A0A4Y2V5X4</accession>
<protein>
    <submittedName>
        <fullName evidence="1">Uncharacterized protein</fullName>
    </submittedName>
</protein>
<dbReference type="EMBL" id="BGPR01044034">
    <property type="protein sequence ID" value="GBO20712.1"/>
    <property type="molecule type" value="Genomic_DNA"/>
</dbReference>
<comment type="caution">
    <text evidence="1">The sequence shown here is derived from an EMBL/GenBank/DDBJ whole genome shotgun (WGS) entry which is preliminary data.</text>
</comment>
<dbReference type="OrthoDB" id="6472103at2759"/>
<evidence type="ECO:0000313" key="3">
    <source>
        <dbReference type="Proteomes" id="UP000499080"/>
    </source>
</evidence>
<name>A0A4Y2V5X4_ARAVE</name>
<dbReference type="Proteomes" id="UP000499080">
    <property type="component" value="Unassembled WGS sequence"/>
</dbReference>
<gene>
    <name evidence="1" type="ORF">AVEN_109254_1</name>
    <name evidence="2" type="ORF">AVEN_66703_1</name>
</gene>
<sequence length="117" mass="13327">MKYLGVKFTPIRRPHTLDLGGRLRTWIEKIGGKNLGLKPAQRVALLCTYAVPRFLHTMKFCPVSGVNLDYLDRMVRMVVKRMDKAASIRDGWGLVRSERGCRTCHTKVKVNPINSES</sequence>
<proteinExistence type="predicted"/>
<organism evidence="1 3">
    <name type="scientific">Araneus ventricosus</name>
    <name type="common">Orbweaver spider</name>
    <name type="synonym">Epeira ventricosa</name>
    <dbReference type="NCBI Taxonomy" id="182803"/>
    <lineage>
        <taxon>Eukaryota</taxon>
        <taxon>Metazoa</taxon>
        <taxon>Ecdysozoa</taxon>
        <taxon>Arthropoda</taxon>
        <taxon>Chelicerata</taxon>
        <taxon>Arachnida</taxon>
        <taxon>Araneae</taxon>
        <taxon>Araneomorphae</taxon>
        <taxon>Entelegynae</taxon>
        <taxon>Araneoidea</taxon>
        <taxon>Araneidae</taxon>
        <taxon>Araneus</taxon>
    </lineage>
</organism>
<dbReference type="AlphaFoldDB" id="A0A4Y2V5X4"/>
<reference evidence="1 3" key="1">
    <citation type="journal article" date="2019" name="Sci. Rep.">
        <title>Orb-weaving spider Araneus ventricosus genome elucidates the spidroin gene catalogue.</title>
        <authorList>
            <person name="Kono N."/>
            <person name="Nakamura H."/>
            <person name="Ohtoshi R."/>
            <person name="Moran D.A.P."/>
            <person name="Shinohara A."/>
            <person name="Yoshida Y."/>
            <person name="Fujiwara M."/>
            <person name="Mori M."/>
            <person name="Tomita M."/>
            <person name="Arakawa K."/>
        </authorList>
    </citation>
    <scope>NUCLEOTIDE SEQUENCE [LARGE SCALE GENOMIC DNA]</scope>
</reference>
<dbReference type="EMBL" id="BGPR01044021">
    <property type="protein sequence ID" value="GBO20685.1"/>
    <property type="molecule type" value="Genomic_DNA"/>
</dbReference>